<organism evidence="4 5">
    <name type="scientific">Monoglobus pectinilyticus</name>
    <dbReference type="NCBI Taxonomy" id="1981510"/>
    <lineage>
        <taxon>Bacteria</taxon>
        <taxon>Bacillati</taxon>
        <taxon>Bacillota</taxon>
        <taxon>Clostridia</taxon>
        <taxon>Monoglobales</taxon>
        <taxon>Monoglobaceae</taxon>
        <taxon>Monoglobus</taxon>
    </lineage>
</organism>
<dbReference type="InterPro" id="IPR014284">
    <property type="entry name" value="RNA_pol_sigma-70_dom"/>
</dbReference>
<name>A0A2K9P0M0_9FIRM</name>
<dbReference type="NCBIfam" id="TIGR02937">
    <property type="entry name" value="sigma70-ECF"/>
    <property type="match status" value="1"/>
</dbReference>
<keyword evidence="5" id="KW-1185">Reference proteome</keyword>
<dbReference type="PANTHER" id="PTHR30376:SF3">
    <property type="entry name" value="RNA POLYMERASE SIGMA FACTOR RPOH"/>
    <property type="match status" value="1"/>
</dbReference>
<dbReference type="PROSITE" id="PS00716">
    <property type="entry name" value="SIGMA70_2"/>
    <property type="match status" value="1"/>
</dbReference>
<dbReference type="GO" id="GO:0003700">
    <property type="term" value="F:DNA-binding transcription factor activity"/>
    <property type="evidence" value="ECO:0007669"/>
    <property type="project" value="InterPro"/>
</dbReference>
<dbReference type="PRINTS" id="PR00046">
    <property type="entry name" value="SIGMA70FCT"/>
</dbReference>
<evidence type="ECO:0000256" key="2">
    <source>
        <dbReference type="SAM" id="MobiDB-lite"/>
    </source>
</evidence>
<dbReference type="PROSITE" id="PS50943">
    <property type="entry name" value="HTH_CROC1"/>
    <property type="match status" value="1"/>
</dbReference>
<dbReference type="Gene3D" id="1.20.140.160">
    <property type="match status" value="1"/>
</dbReference>
<dbReference type="InterPro" id="IPR013324">
    <property type="entry name" value="RNA_pol_sigma_r3/r4-like"/>
</dbReference>
<dbReference type="PANTHER" id="PTHR30376">
    <property type="entry name" value="SIGMA FACTOR RPOH HEAT SHOCK RELATED"/>
    <property type="match status" value="1"/>
</dbReference>
<evidence type="ECO:0000313" key="4">
    <source>
        <dbReference type="EMBL" id="AUO18813.1"/>
    </source>
</evidence>
<evidence type="ECO:0000259" key="3">
    <source>
        <dbReference type="PROSITE" id="PS50943"/>
    </source>
</evidence>
<proteinExistence type="inferred from homology"/>
<protein>
    <submittedName>
        <fullName evidence="4">RNA polymerase sigma-28 factor</fullName>
    </submittedName>
</protein>
<dbReference type="CDD" id="cd06171">
    <property type="entry name" value="Sigma70_r4"/>
    <property type="match status" value="1"/>
</dbReference>
<dbReference type="GO" id="GO:0006352">
    <property type="term" value="P:DNA-templated transcription initiation"/>
    <property type="evidence" value="ECO:0007669"/>
    <property type="project" value="InterPro"/>
</dbReference>
<dbReference type="InterPro" id="IPR000943">
    <property type="entry name" value="RNA_pol_sigma70"/>
</dbReference>
<evidence type="ECO:0000256" key="1">
    <source>
        <dbReference type="ARBA" id="ARBA00007788"/>
    </source>
</evidence>
<dbReference type="Proteomes" id="UP000235589">
    <property type="component" value="Chromosome"/>
</dbReference>
<evidence type="ECO:0000313" key="5">
    <source>
        <dbReference type="Proteomes" id="UP000235589"/>
    </source>
</evidence>
<dbReference type="KEGG" id="mpec:B9O19_00630"/>
<dbReference type="AlphaFoldDB" id="A0A2K9P0M0"/>
<feature type="region of interest" description="Disordered" evidence="2">
    <location>
        <begin position="1"/>
        <end position="20"/>
    </location>
</feature>
<gene>
    <name evidence="4" type="ORF">B9O19_00630</name>
</gene>
<dbReference type="EMBL" id="CP020991">
    <property type="protein sequence ID" value="AUO18813.1"/>
    <property type="molecule type" value="Genomic_DNA"/>
</dbReference>
<dbReference type="InterPro" id="IPR001387">
    <property type="entry name" value="Cro/C1-type_HTH"/>
</dbReference>
<accession>A0A2K9P0M0</accession>
<comment type="similarity">
    <text evidence="1">Belongs to the sigma-70 factor family.</text>
</comment>
<sequence>MMLRSRKKNQNDVSLNDSIGTDKEGNAIMLMDVIENDDEDIFEEMQSGDRIKTLYKNIKYNLTPRERKIITLRYGLIDGKCLTQREIAKMLGISRSYISRIEKKAISKLGEGIVD</sequence>
<dbReference type="Pfam" id="PF04545">
    <property type="entry name" value="Sigma70_r4"/>
    <property type="match status" value="1"/>
</dbReference>
<dbReference type="InterPro" id="IPR007630">
    <property type="entry name" value="RNA_pol_sigma70_r4"/>
</dbReference>
<dbReference type="InterPro" id="IPR050813">
    <property type="entry name" value="Sigma-70_Factor"/>
</dbReference>
<reference evidence="4 5" key="1">
    <citation type="submission" date="2017-04" db="EMBL/GenBank/DDBJ databases">
        <title>Monoglobus pectinilyticus 14 draft genome.</title>
        <authorList>
            <person name="Kim C."/>
            <person name="Rosendale D.I."/>
            <person name="Kelly W.J."/>
            <person name="Tannock G.W."/>
            <person name="Patchett M.L."/>
            <person name="Jordens J.Z."/>
        </authorList>
    </citation>
    <scope>NUCLEOTIDE SEQUENCE [LARGE SCALE GENOMIC DNA]</scope>
    <source>
        <strain evidence="4 5">14</strain>
    </source>
</reference>
<feature type="domain" description="HTH cro/C1-type" evidence="3">
    <location>
        <begin position="82"/>
        <end position="103"/>
    </location>
</feature>
<dbReference type="SUPFAM" id="SSF88659">
    <property type="entry name" value="Sigma3 and sigma4 domains of RNA polymerase sigma factors"/>
    <property type="match status" value="1"/>
</dbReference>